<protein>
    <submittedName>
        <fullName evidence="1">HESP026</fullName>
    </submittedName>
</protein>
<keyword evidence="2" id="KW-1185">Reference proteome</keyword>
<dbReference type="RefSeq" id="YP_008378242.1">
    <property type="nucleotide sequence ID" value="NC_021923.1"/>
</dbReference>
<dbReference type="OrthoDB" id="40803at10239"/>
<accession>S5MQ30</accession>
<dbReference type="Proteomes" id="UP000203768">
    <property type="component" value="Segment"/>
</dbReference>
<sequence>MFTFYYEDKPISVYNFENNKKIFEINKDNDYCEPDYCENFYMDTKELSEFLSPMKACVRKQANQNRYDIMDDTTRLLMMEKIKKSYTQRRYITLDEGLVYLQCFTVDGDALIDFILKDVYRVLNDYIKQQKQYNV</sequence>
<evidence type="ECO:0000313" key="1">
    <source>
        <dbReference type="EMBL" id="AGR56778.1"/>
    </source>
</evidence>
<dbReference type="KEGG" id="vg:16489428"/>
<dbReference type="GeneID" id="16489428"/>
<organism evidence="1 2">
    <name type="scientific">Hemileuca sp. nucleopolyhedrovirus</name>
    <dbReference type="NCBI Taxonomy" id="1367203"/>
    <lineage>
        <taxon>Viruses</taxon>
        <taxon>Viruses incertae sedis</taxon>
        <taxon>Naldaviricetes</taxon>
        <taxon>Lefavirales</taxon>
        <taxon>Baculoviridae</taxon>
        <taxon>Alphabaculovirus</taxon>
        <taxon>Alphabaculovirus heleucae</taxon>
        <taxon>Hemileuca species nucleopolyhedrovirus</taxon>
    </lineage>
</organism>
<reference evidence="1 2" key="1">
    <citation type="journal article" date="2013" name="Virus Genes">
        <title>The genome of a baculovirus isolated from Hemileuca sp. encodes a serpin ortholog.</title>
        <authorList>
            <person name="Rohrmann G.F."/>
            <person name="Erlandson M.A."/>
            <person name="Theilmann D.A."/>
        </authorList>
    </citation>
    <scope>NUCLEOTIDE SEQUENCE [LARGE SCALE GENOMIC DNA]</scope>
</reference>
<gene>
    <name evidence="1" type="ORF">Hesp026</name>
</gene>
<proteinExistence type="predicted"/>
<evidence type="ECO:0000313" key="2">
    <source>
        <dbReference type="Proteomes" id="UP000203768"/>
    </source>
</evidence>
<dbReference type="EMBL" id="KF158713">
    <property type="protein sequence ID" value="AGR56778.1"/>
    <property type="molecule type" value="Genomic_DNA"/>
</dbReference>
<name>S5MQ30_9ABAC</name>